<evidence type="ECO:0000313" key="3">
    <source>
        <dbReference type="Proteomes" id="UP000647133"/>
    </source>
</evidence>
<protein>
    <recommendedName>
        <fullName evidence="4">Outer membrane protein beta-barrel domain-containing protein</fullName>
    </recommendedName>
</protein>
<dbReference type="RefSeq" id="WP_192011896.1">
    <property type="nucleotide sequence ID" value="NZ_JACYTQ010000010.1"/>
</dbReference>
<gene>
    <name evidence="2" type="ORF">IFO69_19850</name>
</gene>
<reference evidence="2 3" key="1">
    <citation type="submission" date="2020-09" db="EMBL/GenBank/DDBJ databases">
        <title>Echinicola sp. CAU 1574 isolated from sand of Sido Beach.</title>
        <authorList>
            <person name="Kim W."/>
        </authorList>
    </citation>
    <scope>NUCLEOTIDE SEQUENCE [LARGE SCALE GENOMIC DNA]</scope>
    <source>
        <strain evidence="2 3">CAU 1574</strain>
    </source>
</reference>
<evidence type="ECO:0000256" key="1">
    <source>
        <dbReference type="SAM" id="SignalP"/>
    </source>
</evidence>
<sequence length="177" mass="20872">MKFKNSILLIILSLFFVAPLMAQEEMEEEGETKNRVLFSLGYTWIPQGAELEEIEVGDGFFVPAVGFDYFRKIHERWEIGMMWDWELDHYIVRSEELERERAMLFALVANYELTEKWAVFAGGGAEFEKHENLAIFRLGTEYAIEMQNNWEFVPALMFDFKKGYDTWSLSLGFCKKF</sequence>
<accession>A0ABR9AQG0</accession>
<keyword evidence="1" id="KW-0732">Signal</keyword>
<dbReference type="EMBL" id="JACYTQ010000010">
    <property type="protein sequence ID" value="MBD8491017.1"/>
    <property type="molecule type" value="Genomic_DNA"/>
</dbReference>
<organism evidence="2 3">
    <name type="scientific">Echinicola arenosa</name>
    <dbReference type="NCBI Taxonomy" id="2774144"/>
    <lineage>
        <taxon>Bacteria</taxon>
        <taxon>Pseudomonadati</taxon>
        <taxon>Bacteroidota</taxon>
        <taxon>Cytophagia</taxon>
        <taxon>Cytophagales</taxon>
        <taxon>Cyclobacteriaceae</taxon>
        <taxon>Echinicola</taxon>
    </lineage>
</organism>
<comment type="caution">
    <text evidence="2">The sequence shown here is derived from an EMBL/GenBank/DDBJ whole genome shotgun (WGS) entry which is preliminary data.</text>
</comment>
<feature type="chain" id="PRO_5046147642" description="Outer membrane protein beta-barrel domain-containing protein" evidence="1">
    <location>
        <begin position="23"/>
        <end position="177"/>
    </location>
</feature>
<feature type="signal peptide" evidence="1">
    <location>
        <begin position="1"/>
        <end position="22"/>
    </location>
</feature>
<dbReference type="Proteomes" id="UP000647133">
    <property type="component" value="Unassembled WGS sequence"/>
</dbReference>
<proteinExistence type="predicted"/>
<evidence type="ECO:0008006" key="4">
    <source>
        <dbReference type="Google" id="ProtNLM"/>
    </source>
</evidence>
<name>A0ABR9AQG0_9BACT</name>
<keyword evidence="3" id="KW-1185">Reference proteome</keyword>
<evidence type="ECO:0000313" key="2">
    <source>
        <dbReference type="EMBL" id="MBD8491017.1"/>
    </source>
</evidence>